<evidence type="ECO:0000313" key="4">
    <source>
        <dbReference type="Proteomes" id="UP000305131"/>
    </source>
</evidence>
<evidence type="ECO:0000256" key="1">
    <source>
        <dbReference type="SAM" id="MobiDB-lite"/>
    </source>
</evidence>
<dbReference type="PANTHER" id="PTHR48104:SF30">
    <property type="entry name" value="METACASPASE-1"/>
    <property type="match status" value="1"/>
</dbReference>
<feature type="region of interest" description="Disordered" evidence="1">
    <location>
        <begin position="1"/>
        <end position="31"/>
    </location>
</feature>
<dbReference type="InterPro" id="IPR050452">
    <property type="entry name" value="Metacaspase"/>
</dbReference>
<evidence type="ECO:0000313" key="3">
    <source>
        <dbReference type="EMBL" id="TLX40824.1"/>
    </source>
</evidence>
<comment type="caution">
    <text evidence="3">The sequence shown here is derived from an EMBL/GenBank/DDBJ whole genome shotgun (WGS) entry which is preliminary data.</text>
</comment>
<dbReference type="Pfam" id="PF00656">
    <property type="entry name" value="Peptidase_C14"/>
    <property type="match status" value="1"/>
</dbReference>
<feature type="compositionally biased region" description="Basic residues" evidence="1">
    <location>
        <begin position="9"/>
        <end position="19"/>
    </location>
</feature>
<dbReference type="AlphaFoldDB" id="A0A6C1KC61"/>
<dbReference type="Gene3D" id="3.40.50.1460">
    <property type="match status" value="1"/>
</dbReference>
<dbReference type="EMBL" id="VAUP01000042">
    <property type="protein sequence ID" value="TLX40824.1"/>
    <property type="molecule type" value="Genomic_DNA"/>
</dbReference>
<sequence>MGPAGSGARGRRGTLRGRRGTASPPRRRLEAEAMRPAHRAALALLVALGCSIAAEGATARTLALLVGVSDYPALPADRQLKAPANDVRRMQLALKTRGVAPEDVVVLADGVEGTAGSPTRAAILAGLERLAGAAQKGDLVIFYASGHGTRQPSRTALKVDGLDQVFLPRDAAPPKAGEARNQFENAIAGPDFGARLDAIRSRGADVWFILDSCFSGSASRAVGDGVHDKKISLEDIGLSTSSAMTPEKTTVLADFAPDLPPGSGRLTAFYASQPNETAREVALPPGAPMERRVWGSIFTTALADVLQRTPALSYRQLMVETGRVLRADAAFQARQTPSFEGDGMDGPVPGGGTATAENGSTWRVGAGILHAGQIEGVETGALVALYDSAAQPAGKPSGHAMVEEVEATRARLVALKPGCVPARTRCPTVPGSAVLDKAAYARLARPAPQAAFTISRPRPWPRRGAPDAAQEARLHQAFQAALSGPLKDVARLDDAAPALVAWMTGDGLRFMPDGLDPLAMEAGPLAAITPETDTDSATTAIARAVLRARQLLRLQALTAASAGRDLDLSTEVRRFGLDPTARQCAFKGTPATVAEDGSVAVCDKVQVAVQNRSTRPVLAAIFFLDDAWNLMARRPTCPVGLTVSDRLEPGRRLVFEVPYHPRAIVPGHAPGTSNGVFVVGVPFIEGETDLPSLCALTGFNDLAGQATRGDEGTGLDDLVDGTTRGGRLPLESASLSFAFWPVSQPVKP</sequence>
<proteinExistence type="predicted"/>
<name>A0A6C1KC61_XANAU</name>
<dbReference type="GO" id="GO:0004197">
    <property type="term" value="F:cysteine-type endopeptidase activity"/>
    <property type="evidence" value="ECO:0007669"/>
    <property type="project" value="InterPro"/>
</dbReference>
<dbReference type="InterPro" id="IPR011600">
    <property type="entry name" value="Pept_C14_caspase"/>
</dbReference>
<accession>A0A6C1KC61</accession>
<dbReference type="GO" id="GO:0005737">
    <property type="term" value="C:cytoplasm"/>
    <property type="evidence" value="ECO:0007669"/>
    <property type="project" value="TreeGrafter"/>
</dbReference>
<protein>
    <submittedName>
        <fullName evidence="3">Caspase family protein</fullName>
    </submittedName>
</protein>
<reference evidence="3 4" key="1">
    <citation type="submission" date="2019-05" db="EMBL/GenBank/DDBJ databases">
        <authorList>
            <person name="Zhou X."/>
        </authorList>
    </citation>
    <scope>NUCLEOTIDE SEQUENCE [LARGE SCALE GENOMIC DNA]</scope>
    <source>
        <strain evidence="3 4">DSM 432</strain>
    </source>
</reference>
<evidence type="ECO:0000259" key="2">
    <source>
        <dbReference type="Pfam" id="PF00656"/>
    </source>
</evidence>
<dbReference type="PANTHER" id="PTHR48104">
    <property type="entry name" value="METACASPASE-4"/>
    <property type="match status" value="1"/>
</dbReference>
<dbReference type="OrthoDB" id="5489622at2"/>
<dbReference type="Proteomes" id="UP000305131">
    <property type="component" value="Unassembled WGS sequence"/>
</dbReference>
<gene>
    <name evidence="3" type="ORF">FBQ73_22575</name>
</gene>
<organism evidence="3 4">
    <name type="scientific">Xanthobacter autotrophicus</name>
    <dbReference type="NCBI Taxonomy" id="280"/>
    <lineage>
        <taxon>Bacteria</taxon>
        <taxon>Pseudomonadati</taxon>
        <taxon>Pseudomonadota</taxon>
        <taxon>Alphaproteobacteria</taxon>
        <taxon>Hyphomicrobiales</taxon>
        <taxon>Xanthobacteraceae</taxon>
        <taxon>Xanthobacter</taxon>
    </lineage>
</organism>
<feature type="domain" description="Peptidase C14 caspase" evidence="2">
    <location>
        <begin position="61"/>
        <end position="340"/>
    </location>
</feature>
<dbReference type="GO" id="GO:0006508">
    <property type="term" value="P:proteolysis"/>
    <property type="evidence" value="ECO:0007669"/>
    <property type="project" value="InterPro"/>
</dbReference>